<dbReference type="AlphaFoldDB" id="A0A4U0WXU5"/>
<reference evidence="1 2" key="1">
    <citation type="submission" date="2017-03" db="EMBL/GenBank/DDBJ databases">
        <title>Genomes of endolithic fungi from Antarctica.</title>
        <authorList>
            <person name="Coleine C."/>
            <person name="Masonjones S."/>
            <person name="Stajich J.E."/>
        </authorList>
    </citation>
    <scope>NUCLEOTIDE SEQUENCE [LARGE SCALE GENOMIC DNA]</scope>
    <source>
        <strain evidence="1 2">CCFEE 5184</strain>
    </source>
</reference>
<sequence length="165" mass="18970">LLAKILLAKIHDLDWQGTAEFAEGLDRSVHVWHMVVPNREDYASSAAVEACVHYREIAVVGSDTGEELCSKLADKGPERVVTLDEALKDFDDDDHYNTDNHHDTDNHYNTDDHYYHPYHYPNYHDHSLSNPHYHSFNDRTSTNDDATMIDRCILVFCSIRGRLKG</sequence>
<keyword evidence="2" id="KW-1185">Reference proteome</keyword>
<dbReference type="EMBL" id="NAJQ01000495">
    <property type="protein sequence ID" value="TKA68610.1"/>
    <property type="molecule type" value="Genomic_DNA"/>
</dbReference>
<proteinExistence type="predicted"/>
<protein>
    <submittedName>
        <fullName evidence="1">Uncharacterized protein</fullName>
    </submittedName>
</protein>
<evidence type="ECO:0000313" key="2">
    <source>
        <dbReference type="Proteomes" id="UP000309340"/>
    </source>
</evidence>
<dbReference type="Proteomes" id="UP000309340">
    <property type="component" value="Unassembled WGS sequence"/>
</dbReference>
<gene>
    <name evidence="1" type="ORF">B0A55_09211</name>
</gene>
<feature type="non-terminal residue" evidence="1">
    <location>
        <position position="1"/>
    </location>
</feature>
<name>A0A4U0WXU5_9PEZI</name>
<comment type="caution">
    <text evidence="1">The sequence shown here is derived from an EMBL/GenBank/DDBJ whole genome shotgun (WGS) entry which is preliminary data.</text>
</comment>
<evidence type="ECO:0000313" key="1">
    <source>
        <dbReference type="EMBL" id="TKA68610.1"/>
    </source>
</evidence>
<accession>A0A4U0WXU5</accession>
<organism evidence="1 2">
    <name type="scientific">Friedmanniomyces simplex</name>
    <dbReference type="NCBI Taxonomy" id="329884"/>
    <lineage>
        <taxon>Eukaryota</taxon>
        <taxon>Fungi</taxon>
        <taxon>Dikarya</taxon>
        <taxon>Ascomycota</taxon>
        <taxon>Pezizomycotina</taxon>
        <taxon>Dothideomycetes</taxon>
        <taxon>Dothideomycetidae</taxon>
        <taxon>Mycosphaerellales</taxon>
        <taxon>Teratosphaeriaceae</taxon>
        <taxon>Friedmanniomyces</taxon>
    </lineage>
</organism>